<organism evidence="1">
    <name type="scientific">Leptolyngbya sp. NK1-12</name>
    <dbReference type="NCBI Taxonomy" id="2547451"/>
    <lineage>
        <taxon>Bacteria</taxon>
        <taxon>Bacillati</taxon>
        <taxon>Cyanobacteriota</taxon>
        <taxon>Cyanophyceae</taxon>
        <taxon>Leptolyngbyales</taxon>
        <taxon>Leptolyngbyaceae</taxon>
        <taxon>Leptolyngbya group</taxon>
        <taxon>Leptolyngbya</taxon>
    </lineage>
</organism>
<evidence type="ECO:0000313" key="1">
    <source>
        <dbReference type="EMBL" id="WNZ25821.1"/>
    </source>
</evidence>
<accession>A0AA96WNH5</accession>
<dbReference type="AlphaFoldDB" id="A0AA96WNH5"/>
<reference evidence="1" key="1">
    <citation type="submission" date="2020-05" db="EMBL/GenBank/DDBJ databases">
        <authorList>
            <person name="Zhu T."/>
            <person name="Keshari N."/>
            <person name="Lu X."/>
        </authorList>
    </citation>
    <scope>NUCLEOTIDE SEQUENCE</scope>
    <source>
        <strain evidence="1">NK1-12</strain>
    </source>
</reference>
<evidence type="ECO:0008006" key="2">
    <source>
        <dbReference type="Google" id="ProtNLM"/>
    </source>
</evidence>
<dbReference type="RefSeq" id="WP_316431993.1">
    <property type="nucleotide sequence ID" value="NZ_CP053586.1"/>
</dbReference>
<dbReference type="SUPFAM" id="SSF159275">
    <property type="entry name" value="PA1994-like"/>
    <property type="match status" value="1"/>
</dbReference>
<gene>
    <name evidence="1" type="ORF">HJG54_25275</name>
</gene>
<protein>
    <recommendedName>
        <fullName evidence="2">Glycolipid-binding domain-containing protein</fullName>
    </recommendedName>
</protein>
<dbReference type="EMBL" id="CP053586">
    <property type="protein sequence ID" value="WNZ25821.1"/>
    <property type="molecule type" value="Genomic_DNA"/>
</dbReference>
<dbReference type="InterPro" id="IPR009467">
    <property type="entry name" value="Glycolipid-bd_prot_put"/>
</dbReference>
<sequence length="186" mass="21179">MNSPDHTILWRRLDLPGHDICYLWETINGWQLSGTALFLFNQMPCGLSYKVETDVNWKTFAAHVSGYVGKSAVMLTIALTQNQCWSLNGLETQQAAGCTDLDLGFTPATNLIAIRRLSLRIGERSQAPAAWLDFPNFTLKKLEQQYHRLSDYQYEYAAPDVGYADILEVDRDGAITRYPTLWKVER</sequence>
<name>A0AA96WNH5_9CYAN</name>
<dbReference type="Pfam" id="PF06475">
    <property type="entry name" value="Glycolipid_bind"/>
    <property type="match status" value="1"/>
</dbReference>
<proteinExistence type="predicted"/>